<protein>
    <submittedName>
        <fullName evidence="1">Uncharacterized protein</fullName>
    </submittedName>
</protein>
<sequence>MVGANIQKLTTAELIFKIQQEIENTINAFAEGEYGVAIGKDEEAKLRSSARESKKVKADEKTNKRKLAIANWDWENVVDLTNTEVLGNTN</sequence>
<name>A0ACB9JU38_9ASTR</name>
<comment type="caution">
    <text evidence="1">The sequence shown here is derived from an EMBL/GenBank/DDBJ whole genome shotgun (WGS) entry which is preliminary data.</text>
</comment>
<keyword evidence="2" id="KW-1185">Reference proteome</keyword>
<organism evidence="1 2">
    <name type="scientific">Smallanthus sonchifolius</name>
    <dbReference type="NCBI Taxonomy" id="185202"/>
    <lineage>
        <taxon>Eukaryota</taxon>
        <taxon>Viridiplantae</taxon>
        <taxon>Streptophyta</taxon>
        <taxon>Embryophyta</taxon>
        <taxon>Tracheophyta</taxon>
        <taxon>Spermatophyta</taxon>
        <taxon>Magnoliopsida</taxon>
        <taxon>eudicotyledons</taxon>
        <taxon>Gunneridae</taxon>
        <taxon>Pentapetalae</taxon>
        <taxon>asterids</taxon>
        <taxon>campanulids</taxon>
        <taxon>Asterales</taxon>
        <taxon>Asteraceae</taxon>
        <taxon>Asteroideae</taxon>
        <taxon>Heliantheae alliance</taxon>
        <taxon>Millerieae</taxon>
        <taxon>Smallanthus</taxon>
    </lineage>
</organism>
<evidence type="ECO:0000313" key="2">
    <source>
        <dbReference type="Proteomes" id="UP001056120"/>
    </source>
</evidence>
<reference evidence="2" key="1">
    <citation type="journal article" date="2022" name="Mol. Ecol. Resour.">
        <title>The genomes of chicory, endive, great burdock and yacon provide insights into Asteraceae palaeo-polyploidization history and plant inulin production.</title>
        <authorList>
            <person name="Fan W."/>
            <person name="Wang S."/>
            <person name="Wang H."/>
            <person name="Wang A."/>
            <person name="Jiang F."/>
            <person name="Liu H."/>
            <person name="Zhao H."/>
            <person name="Xu D."/>
            <person name="Zhang Y."/>
        </authorList>
    </citation>
    <scope>NUCLEOTIDE SEQUENCE [LARGE SCALE GENOMIC DNA]</scope>
    <source>
        <strain evidence="2">cv. Yunnan</strain>
    </source>
</reference>
<dbReference type="EMBL" id="CM042019">
    <property type="protein sequence ID" value="KAI3823543.1"/>
    <property type="molecule type" value="Genomic_DNA"/>
</dbReference>
<evidence type="ECO:0000313" key="1">
    <source>
        <dbReference type="EMBL" id="KAI3823543.1"/>
    </source>
</evidence>
<proteinExistence type="predicted"/>
<accession>A0ACB9JU38</accession>
<dbReference type="Proteomes" id="UP001056120">
    <property type="component" value="Linkage Group LG02"/>
</dbReference>
<gene>
    <name evidence="1" type="ORF">L1987_04982</name>
</gene>
<reference evidence="1 2" key="2">
    <citation type="journal article" date="2022" name="Mol. Ecol. Resour.">
        <title>The genomes of chicory, endive, great burdock and yacon provide insights into Asteraceae paleo-polyploidization history and plant inulin production.</title>
        <authorList>
            <person name="Fan W."/>
            <person name="Wang S."/>
            <person name="Wang H."/>
            <person name="Wang A."/>
            <person name="Jiang F."/>
            <person name="Liu H."/>
            <person name="Zhao H."/>
            <person name="Xu D."/>
            <person name="Zhang Y."/>
        </authorList>
    </citation>
    <scope>NUCLEOTIDE SEQUENCE [LARGE SCALE GENOMIC DNA]</scope>
    <source>
        <strain evidence="2">cv. Yunnan</strain>
        <tissue evidence="1">Leaves</tissue>
    </source>
</reference>